<feature type="transmembrane region" description="Helical" evidence="1">
    <location>
        <begin position="23"/>
        <end position="41"/>
    </location>
</feature>
<dbReference type="EMBL" id="CATQJA010002710">
    <property type="protein sequence ID" value="CAJ0587676.1"/>
    <property type="molecule type" value="Genomic_DNA"/>
</dbReference>
<evidence type="ECO:0000256" key="1">
    <source>
        <dbReference type="SAM" id="Phobius"/>
    </source>
</evidence>
<reference evidence="2" key="1">
    <citation type="submission" date="2023-06" db="EMBL/GenBank/DDBJ databases">
        <authorList>
            <person name="Delattre M."/>
        </authorList>
    </citation>
    <scope>NUCLEOTIDE SEQUENCE</scope>
    <source>
        <strain evidence="2">AF72</strain>
    </source>
</reference>
<sequence>MPFYAIILHRRTSLARLSIIDRIVLLYIHSFLSGILVAHLLRHYISPSSSPPVYFVPAVISLVIYQFGPQLSENRVTFVAATVGSATGLSILLSALFGSLSINTLVAIAIQTASALIYVQNLIHDVLNGETDLVQGNLMGLLLTQMTYLAYKVIMCPYRPEELDSNLPSITGIFAA</sequence>
<dbReference type="AlphaFoldDB" id="A0AA36GBJ9"/>
<evidence type="ECO:0000313" key="3">
    <source>
        <dbReference type="Proteomes" id="UP001177023"/>
    </source>
</evidence>
<evidence type="ECO:0000313" key="2">
    <source>
        <dbReference type="EMBL" id="CAJ0587676.1"/>
    </source>
</evidence>
<feature type="non-terminal residue" evidence="2">
    <location>
        <position position="176"/>
    </location>
</feature>
<keyword evidence="1" id="KW-1133">Transmembrane helix</keyword>
<gene>
    <name evidence="2" type="ORF">MSPICULIGERA_LOCUS25631</name>
</gene>
<protein>
    <submittedName>
        <fullName evidence="2">Uncharacterized protein</fullName>
    </submittedName>
</protein>
<proteinExistence type="predicted"/>
<comment type="caution">
    <text evidence="2">The sequence shown here is derived from an EMBL/GenBank/DDBJ whole genome shotgun (WGS) entry which is preliminary data.</text>
</comment>
<feature type="transmembrane region" description="Helical" evidence="1">
    <location>
        <begin position="78"/>
        <end position="97"/>
    </location>
</feature>
<dbReference type="Proteomes" id="UP001177023">
    <property type="component" value="Unassembled WGS sequence"/>
</dbReference>
<keyword evidence="1" id="KW-0812">Transmembrane</keyword>
<keyword evidence="3" id="KW-1185">Reference proteome</keyword>
<organism evidence="2 3">
    <name type="scientific">Mesorhabditis spiculigera</name>
    <dbReference type="NCBI Taxonomy" id="96644"/>
    <lineage>
        <taxon>Eukaryota</taxon>
        <taxon>Metazoa</taxon>
        <taxon>Ecdysozoa</taxon>
        <taxon>Nematoda</taxon>
        <taxon>Chromadorea</taxon>
        <taxon>Rhabditida</taxon>
        <taxon>Rhabditina</taxon>
        <taxon>Rhabditomorpha</taxon>
        <taxon>Rhabditoidea</taxon>
        <taxon>Rhabditidae</taxon>
        <taxon>Mesorhabditinae</taxon>
        <taxon>Mesorhabditis</taxon>
    </lineage>
</organism>
<name>A0AA36GBJ9_9BILA</name>
<accession>A0AA36GBJ9</accession>
<keyword evidence="1" id="KW-0472">Membrane</keyword>